<keyword evidence="13" id="KW-0413">Isomerase</keyword>
<feature type="binding site" evidence="9">
    <location>
        <position position="146"/>
    </location>
    <ligand>
        <name>Mn(2+)</name>
        <dbReference type="ChEBI" id="CHEBI:29035"/>
    </ligand>
</feature>
<keyword evidence="7 9" id="KW-0414">Isoprene biosynthesis</keyword>
<dbReference type="GO" id="GO:0016853">
    <property type="term" value="F:isomerase activity"/>
    <property type="evidence" value="ECO:0007669"/>
    <property type="project" value="UniProtKB-KW"/>
</dbReference>
<dbReference type="EMBL" id="FNIZ01000008">
    <property type="protein sequence ID" value="SDO83081.1"/>
    <property type="molecule type" value="Genomic_DNA"/>
</dbReference>
<dbReference type="NCBIfam" id="TIGR00243">
    <property type="entry name" value="Dxr"/>
    <property type="match status" value="1"/>
</dbReference>
<feature type="binding site" evidence="9">
    <location>
        <position position="172"/>
    </location>
    <ligand>
        <name>1-deoxy-D-xylulose 5-phosphate</name>
        <dbReference type="ChEBI" id="CHEBI:57792"/>
    </ligand>
</feature>
<dbReference type="Pfam" id="PF13288">
    <property type="entry name" value="DXPR_C"/>
    <property type="match status" value="1"/>
</dbReference>
<dbReference type="GO" id="GO:0030145">
    <property type="term" value="F:manganese ion binding"/>
    <property type="evidence" value="ECO:0007669"/>
    <property type="project" value="TreeGrafter"/>
</dbReference>
<keyword evidence="3 9" id="KW-0479">Metal-binding</keyword>
<evidence type="ECO:0000256" key="3">
    <source>
        <dbReference type="ARBA" id="ARBA00022723"/>
    </source>
</evidence>
<evidence type="ECO:0000259" key="10">
    <source>
        <dbReference type="Pfam" id="PF02670"/>
    </source>
</evidence>
<feature type="binding site" evidence="9">
    <location>
        <position position="148"/>
    </location>
    <ligand>
        <name>Mn(2+)</name>
        <dbReference type="ChEBI" id="CHEBI:29035"/>
    </ligand>
</feature>
<feature type="binding site" evidence="9">
    <location>
        <position position="120"/>
    </location>
    <ligand>
        <name>NADPH</name>
        <dbReference type="ChEBI" id="CHEBI:57783"/>
    </ligand>
</feature>
<feature type="binding site" evidence="9">
    <location>
        <position position="37"/>
    </location>
    <ligand>
        <name>NADPH</name>
        <dbReference type="ChEBI" id="CHEBI:57783"/>
    </ligand>
</feature>
<dbReference type="SUPFAM" id="SSF69055">
    <property type="entry name" value="1-deoxy-D-xylulose-5-phosphate reductoisomerase, C-terminal domain"/>
    <property type="match status" value="1"/>
</dbReference>
<evidence type="ECO:0000256" key="7">
    <source>
        <dbReference type="ARBA" id="ARBA00023229"/>
    </source>
</evidence>
<keyword evidence="6 9" id="KW-0464">Manganese</keyword>
<evidence type="ECO:0000256" key="5">
    <source>
        <dbReference type="ARBA" id="ARBA00023002"/>
    </source>
</evidence>
<dbReference type="Gene3D" id="3.40.50.720">
    <property type="entry name" value="NAD(P)-binding Rossmann-like Domain"/>
    <property type="match status" value="1"/>
</dbReference>
<dbReference type="InterPro" id="IPR036169">
    <property type="entry name" value="DXPR_C_sf"/>
</dbReference>
<feature type="binding site" evidence="9">
    <location>
        <position position="36"/>
    </location>
    <ligand>
        <name>NADPH</name>
        <dbReference type="ChEBI" id="CHEBI:57783"/>
    </ligand>
</feature>
<feature type="binding site" evidence="9">
    <location>
        <position position="214"/>
    </location>
    <ligand>
        <name>1-deoxy-D-xylulose 5-phosphate</name>
        <dbReference type="ChEBI" id="CHEBI:57792"/>
    </ligand>
</feature>
<keyword evidence="9" id="KW-0460">Magnesium</keyword>
<dbReference type="FunFam" id="3.40.50.720:FF:000045">
    <property type="entry name" value="1-deoxy-D-xylulose 5-phosphate reductoisomerase"/>
    <property type="match status" value="1"/>
</dbReference>
<evidence type="ECO:0000256" key="9">
    <source>
        <dbReference type="HAMAP-Rule" id="MF_00183"/>
    </source>
</evidence>
<name>A0A1H0MRP6_HALAD</name>
<comment type="pathway">
    <text evidence="1 9">Isoprenoid biosynthesis; isopentenyl diphosphate biosynthesis via DXP pathway; isopentenyl diphosphate from 1-deoxy-D-xylulose 5-phosphate: step 1/6.</text>
</comment>
<dbReference type="EC" id="1.1.1.267" evidence="9"/>
<dbReference type="InterPro" id="IPR003821">
    <property type="entry name" value="DXP_reductoisomerase"/>
</dbReference>
<feature type="binding site" evidence="9">
    <location>
        <position position="195"/>
    </location>
    <ligand>
        <name>1-deoxy-D-xylulose 5-phosphate</name>
        <dbReference type="ChEBI" id="CHEBI:57792"/>
    </ligand>
</feature>
<feature type="binding site" evidence="9">
    <location>
        <position position="217"/>
    </location>
    <ligand>
        <name>Mn(2+)</name>
        <dbReference type="ChEBI" id="CHEBI:29035"/>
    </ligand>
</feature>
<dbReference type="Gene3D" id="1.10.1740.10">
    <property type="match status" value="1"/>
</dbReference>
<dbReference type="HAMAP" id="MF_00183">
    <property type="entry name" value="DXP_reductoisom"/>
    <property type="match status" value="1"/>
</dbReference>
<feature type="binding site" evidence="9">
    <location>
        <position position="10"/>
    </location>
    <ligand>
        <name>NADPH</name>
        <dbReference type="ChEBI" id="CHEBI:57783"/>
    </ligand>
</feature>
<dbReference type="SUPFAM" id="SSF55347">
    <property type="entry name" value="Glyceraldehyde-3-phosphate dehydrogenase-like, C-terminal domain"/>
    <property type="match status" value="1"/>
</dbReference>
<feature type="binding site" evidence="9">
    <location>
        <position position="122"/>
    </location>
    <ligand>
        <name>NADPH</name>
        <dbReference type="ChEBI" id="CHEBI:57783"/>
    </ligand>
</feature>
<feature type="domain" description="1-deoxy-D-xylulose 5-phosphate reductoisomerase N-terminal" evidence="10">
    <location>
        <begin position="4"/>
        <end position="128"/>
    </location>
</feature>
<evidence type="ECO:0000313" key="14">
    <source>
        <dbReference type="Proteomes" id="UP000198860"/>
    </source>
</evidence>
<reference evidence="14" key="1">
    <citation type="submission" date="2016-10" db="EMBL/GenBank/DDBJ databases">
        <authorList>
            <person name="Varghese N."/>
            <person name="Submissions S."/>
        </authorList>
    </citation>
    <scope>NUCLEOTIDE SEQUENCE [LARGE SCALE GENOMIC DNA]</scope>
    <source>
        <strain evidence="14">CGMCC 1.3703</strain>
    </source>
</reference>
<feature type="binding site" evidence="9">
    <location>
        <position position="11"/>
    </location>
    <ligand>
        <name>NADPH</name>
        <dbReference type="ChEBI" id="CHEBI:57783"/>
    </ligand>
</feature>
<organism evidence="13 14">
    <name type="scientific">Halobacillus aidingensis</name>
    <dbReference type="NCBI Taxonomy" id="240303"/>
    <lineage>
        <taxon>Bacteria</taxon>
        <taxon>Bacillati</taxon>
        <taxon>Bacillota</taxon>
        <taxon>Bacilli</taxon>
        <taxon>Bacillales</taxon>
        <taxon>Bacillaceae</taxon>
        <taxon>Halobacillus</taxon>
    </lineage>
</organism>
<sequence length="381" mass="42578">MKQVSLLGATGSIGIQTLDVLRLHPDQFSLYAMGFGRNVEKALPLIREFEPSMIVVQDEETKRKLEKEVAHPQILCGGEGLIEASVAEPVDVVVNAVMGSIGLPATLKAIQSKKQIAIANKETLVTAGHLVMEEAKKHDVNLLPVDSEHSAIFQALNGEQRRDINKLIITASGGSFRDQTREELAGVTVDDALNHPNWKMGAKITIDSASMMNKGLEVIEAHWLFDVPYDQIHVILHRESVIHSMVEYVDRNVIAQLGTPDMKVPIQYALTYPERKELPITKNLNLEEIATLNFQKMDMDRFPCLRMAFEAGRAGGSMPTVLNAANEEAVQQFLEGKISFLDIEKYIEQALENHDRIHNPDLSTIISIDKETRERVRFQIN</sequence>
<dbReference type="Proteomes" id="UP000198860">
    <property type="component" value="Unassembled WGS sequence"/>
</dbReference>
<evidence type="ECO:0000256" key="6">
    <source>
        <dbReference type="ARBA" id="ARBA00023211"/>
    </source>
</evidence>
<feature type="binding site" evidence="9">
    <location>
        <position position="213"/>
    </location>
    <ligand>
        <name>1-deoxy-D-xylulose 5-phosphate</name>
        <dbReference type="ChEBI" id="CHEBI:57792"/>
    </ligand>
</feature>
<evidence type="ECO:0000256" key="1">
    <source>
        <dbReference type="ARBA" id="ARBA00005094"/>
    </source>
</evidence>
<dbReference type="GO" id="GO:0051484">
    <property type="term" value="P:isopentenyl diphosphate biosynthetic process, methylerythritol 4-phosphate pathway involved in terpenoid biosynthetic process"/>
    <property type="evidence" value="ECO:0007669"/>
    <property type="project" value="UniProtKB-ARBA"/>
</dbReference>
<dbReference type="AlphaFoldDB" id="A0A1H0MRP6"/>
<dbReference type="OrthoDB" id="9806546at2"/>
<dbReference type="InterPro" id="IPR036291">
    <property type="entry name" value="NAD(P)-bd_dom_sf"/>
</dbReference>
<feature type="binding site" evidence="9">
    <location>
        <position position="201"/>
    </location>
    <ligand>
        <name>NADPH</name>
        <dbReference type="ChEBI" id="CHEBI:57783"/>
    </ligand>
</feature>
<dbReference type="InterPro" id="IPR013512">
    <property type="entry name" value="DXP_reductoisomerase_N"/>
</dbReference>
<dbReference type="GO" id="GO:0030604">
    <property type="term" value="F:1-deoxy-D-xylulose-5-phosphate reductoisomerase activity"/>
    <property type="evidence" value="ECO:0007669"/>
    <property type="project" value="UniProtKB-UniRule"/>
</dbReference>
<comment type="similarity">
    <text evidence="2 9">Belongs to the DXR family.</text>
</comment>
<feature type="binding site" evidence="9">
    <location>
        <position position="121"/>
    </location>
    <ligand>
        <name>1-deoxy-D-xylulose 5-phosphate</name>
        <dbReference type="ChEBI" id="CHEBI:57792"/>
    </ligand>
</feature>
<evidence type="ECO:0000259" key="11">
    <source>
        <dbReference type="Pfam" id="PF08436"/>
    </source>
</evidence>
<evidence type="ECO:0000313" key="13">
    <source>
        <dbReference type="EMBL" id="SDO83081.1"/>
    </source>
</evidence>
<comment type="catalytic activity">
    <reaction evidence="8">
        <text>2-C-methyl-D-erythritol 4-phosphate + NADP(+) = 1-deoxy-D-xylulose 5-phosphate + NADPH + H(+)</text>
        <dbReference type="Rhea" id="RHEA:13717"/>
        <dbReference type="ChEBI" id="CHEBI:15378"/>
        <dbReference type="ChEBI" id="CHEBI:57783"/>
        <dbReference type="ChEBI" id="CHEBI:57792"/>
        <dbReference type="ChEBI" id="CHEBI:58262"/>
        <dbReference type="ChEBI" id="CHEBI:58349"/>
        <dbReference type="EC" id="1.1.1.267"/>
    </reaction>
    <physiologicalReaction direction="right-to-left" evidence="8">
        <dbReference type="Rhea" id="RHEA:13719"/>
    </physiologicalReaction>
</comment>
<dbReference type="Pfam" id="PF02670">
    <property type="entry name" value="DXP_reductoisom"/>
    <property type="match status" value="1"/>
</dbReference>
<keyword evidence="4 9" id="KW-0521">NADP</keyword>
<comment type="function">
    <text evidence="9">Catalyzes the NADPH-dependent rearrangement and reduction of 1-deoxy-D-xylulose-5-phosphate (DXP) to 2-C-methyl-D-erythritol 4-phosphate (MEP).</text>
</comment>
<dbReference type="PANTHER" id="PTHR30525">
    <property type="entry name" value="1-DEOXY-D-XYLULOSE 5-PHOSPHATE REDUCTOISOMERASE"/>
    <property type="match status" value="1"/>
</dbReference>
<keyword evidence="5 9" id="KW-0560">Oxidoreductase</keyword>
<dbReference type="PIRSF" id="PIRSF006205">
    <property type="entry name" value="Dxp_reductismrs"/>
    <property type="match status" value="1"/>
</dbReference>
<evidence type="ECO:0000256" key="8">
    <source>
        <dbReference type="ARBA" id="ARBA00048543"/>
    </source>
</evidence>
<dbReference type="RefSeq" id="WP_089652382.1">
    <property type="nucleotide sequence ID" value="NZ_FNIZ01000008.1"/>
</dbReference>
<keyword evidence="14" id="KW-1185">Reference proteome</keyword>
<feature type="binding site" evidence="9">
    <location>
        <position position="148"/>
    </location>
    <ligand>
        <name>1-deoxy-D-xylulose 5-phosphate</name>
        <dbReference type="ChEBI" id="CHEBI:57792"/>
    </ligand>
</feature>
<proteinExistence type="inferred from homology"/>
<dbReference type="UniPathway" id="UPA00056">
    <property type="reaction ID" value="UER00092"/>
</dbReference>
<dbReference type="SUPFAM" id="SSF51735">
    <property type="entry name" value="NAD(P)-binding Rossmann-fold domains"/>
    <property type="match status" value="1"/>
</dbReference>
<feature type="binding site" evidence="9">
    <location>
        <position position="13"/>
    </location>
    <ligand>
        <name>NADPH</name>
        <dbReference type="ChEBI" id="CHEBI:57783"/>
    </ligand>
</feature>
<evidence type="ECO:0000256" key="4">
    <source>
        <dbReference type="ARBA" id="ARBA00022857"/>
    </source>
</evidence>
<dbReference type="GO" id="GO:0070402">
    <property type="term" value="F:NADPH binding"/>
    <property type="evidence" value="ECO:0007669"/>
    <property type="project" value="InterPro"/>
</dbReference>
<comment type="cofactor">
    <cofactor evidence="9">
        <name>Mg(2+)</name>
        <dbReference type="ChEBI" id="CHEBI:18420"/>
    </cofactor>
    <cofactor evidence="9">
        <name>Mn(2+)</name>
        <dbReference type="ChEBI" id="CHEBI:29035"/>
    </cofactor>
</comment>
<dbReference type="InterPro" id="IPR013644">
    <property type="entry name" value="DXP_reductoisomerase_C"/>
</dbReference>
<evidence type="ECO:0000256" key="2">
    <source>
        <dbReference type="ARBA" id="ARBA00006825"/>
    </source>
</evidence>
<evidence type="ECO:0000259" key="12">
    <source>
        <dbReference type="Pfam" id="PF13288"/>
    </source>
</evidence>
<gene>
    <name evidence="9" type="primary">dxr</name>
    <name evidence="13" type="ORF">SAMN05421677_108120</name>
</gene>
<feature type="binding site" evidence="9">
    <location>
        <position position="217"/>
    </location>
    <ligand>
        <name>1-deoxy-D-xylulose 5-phosphate</name>
        <dbReference type="ChEBI" id="CHEBI:57792"/>
    </ligand>
</feature>
<protein>
    <recommendedName>
        <fullName evidence="9">1-deoxy-D-xylulose 5-phosphate reductoisomerase</fullName>
        <shortName evidence="9">DXP reductoisomerase</shortName>
        <ecNumber evidence="9">1.1.1.267</ecNumber>
    </recommendedName>
    <alternativeName>
        <fullName evidence="9">1-deoxyxylulose-5-phosphate reductoisomerase</fullName>
    </alternativeName>
    <alternativeName>
        <fullName evidence="9">2-C-methyl-D-erythritol 4-phosphate synthase</fullName>
    </alternativeName>
</protein>
<feature type="binding site" evidence="9">
    <location>
        <position position="208"/>
    </location>
    <ligand>
        <name>1-deoxy-D-xylulose 5-phosphate</name>
        <dbReference type="ChEBI" id="CHEBI:57792"/>
    </ligand>
</feature>
<dbReference type="STRING" id="240303.SAMN05421677_108120"/>
<accession>A0A1H0MRP6</accession>
<feature type="binding site" evidence="9">
    <location>
        <position position="38"/>
    </location>
    <ligand>
        <name>NADPH</name>
        <dbReference type="ChEBI" id="CHEBI:57783"/>
    </ligand>
</feature>
<dbReference type="InterPro" id="IPR026877">
    <property type="entry name" value="DXPR_C"/>
</dbReference>
<feature type="domain" description="1-deoxy-D-xylulose 5-phosphate reductoisomerase C-terminal" evidence="11">
    <location>
        <begin position="142"/>
        <end position="225"/>
    </location>
</feature>
<feature type="binding site" evidence="9">
    <location>
        <position position="12"/>
    </location>
    <ligand>
        <name>NADPH</name>
        <dbReference type="ChEBI" id="CHEBI:57783"/>
    </ligand>
</feature>
<feature type="domain" description="DXP reductoisomerase C-terminal" evidence="12">
    <location>
        <begin position="257"/>
        <end position="374"/>
    </location>
</feature>
<dbReference type="Pfam" id="PF08436">
    <property type="entry name" value="DXP_redisom_C"/>
    <property type="match status" value="1"/>
</dbReference>
<feature type="binding site" evidence="9">
    <location>
        <position position="147"/>
    </location>
    <ligand>
        <name>1-deoxy-D-xylulose 5-phosphate</name>
        <dbReference type="ChEBI" id="CHEBI:57792"/>
    </ligand>
</feature>
<dbReference type="NCBIfam" id="NF009114">
    <property type="entry name" value="PRK12464.1"/>
    <property type="match status" value="1"/>
</dbReference>
<dbReference type="PANTHER" id="PTHR30525:SF0">
    <property type="entry name" value="1-DEOXY-D-XYLULOSE 5-PHOSPHATE REDUCTOISOMERASE, CHLOROPLASTIC"/>
    <property type="match status" value="1"/>
</dbReference>